<dbReference type="GO" id="GO:0016020">
    <property type="term" value="C:membrane"/>
    <property type="evidence" value="ECO:0007669"/>
    <property type="project" value="UniProtKB-SubCell"/>
</dbReference>
<evidence type="ECO:0000256" key="4">
    <source>
        <dbReference type="ARBA" id="ARBA00023136"/>
    </source>
</evidence>
<gene>
    <name evidence="8" type="ORF">BGW38_006679</name>
</gene>
<keyword evidence="4 6" id="KW-0472">Membrane</keyword>
<proteinExistence type="predicted"/>
<feature type="transmembrane region" description="Helical" evidence="6">
    <location>
        <begin position="272"/>
        <end position="293"/>
    </location>
</feature>
<feature type="transmembrane region" description="Helical" evidence="6">
    <location>
        <begin position="91"/>
        <end position="113"/>
    </location>
</feature>
<dbReference type="Pfam" id="PF01490">
    <property type="entry name" value="Aa_trans"/>
    <property type="match status" value="1"/>
</dbReference>
<dbReference type="Proteomes" id="UP000780801">
    <property type="component" value="Unassembled WGS sequence"/>
</dbReference>
<accession>A0A9P6FLI8</accession>
<dbReference type="EMBL" id="JAABOA010004297">
    <property type="protein sequence ID" value="KAF9577848.1"/>
    <property type="molecule type" value="Genomic_DNA"/>
</dbReference>
<comment type="subcellular location">
    <subcellularLocation>
        <location evidence="1">Membrane</location>
    </subcellularLocation>
</comment>
<protein>
    <recommendedName>
        <fullName evidence="7">Amino acid transporter transmembrane domain-containing protein</fullName>
    </recommendedName>
</protein>
<feature type="transmembrane region" description="Helical" evidence="6">
    <location>
        <begin position="145"/>
        <end position="170"/>
    </location>
</feature>
<dbReference type="Gene3D" id="1.20.1740.10">
    <property type="entry name" value="Amino acid/polyamine transporter I"/>
    <property type="match status" value="1"/>
</dbReference>
<dbReference type="OrthoDB" id="294541at2759"/>
<organism evidence="8 9">
    <name type="scientific">Lunasporangiospora selenospora</name>
    <dbReference type="NCBI Taxonomy" id="979761"/>
    <lineage>
        <taxon>Eukaryota</taxon>
        <taxon>Fungi</taxon>
        <taxon>Fungi incertae sedis</taxon>
        <taxon>Mucoromycota</taxon>
        <taxon>Mortierellomycotina</taxon>
        <taxon>Mortierellomycetes</taxon>
        <taxon>Mortierellales</taxon>
        <taxon>Mortierellaceae</taxon>
        <taxon>Lunasporangiospora</taxon>
    </lineage>
</organism>
<name>A0A9P6FLI8_9FUNG</name>
<keyword evidence="9" id="KW-1185">Reference proteome</keyword>
<keyword evidence="2 6" id="KW-0812">Transmembrane</keyword>
<dbReference type="AlphaFoldDB" id="A0A9P6FLI8"/>
<evidence type="ECO:0000313" key="8">
    <source>
        <dbReference type="EMBL" id="KAF9577848.1"/>
    </source>
</evidence>
<sequence>MSTGQFGQSGTSNTPKDDVPITAVLNQGEPSPHNDTLDMQGPPSVLGSMIAGPTLASAKTISFWGGLALLICNTTGPGAISLPVVAQTAGWVPTLIGFLVVGSMSYLSSLFVAEAMTMMPGNEQFQSNIEFSNLVLCFFGRRYQVLVQVVCFLAMQTTNIASIAITSQLFDNLLIRLFHKTCGIQIYPHAGPICITEQLPSASPFSGVMLITAGVVVSMALILPQALVDLSENIWLQMVSATLILLIIVEWIVSFFIKGLTPELVPAFGPDMSQVFGSILFNFAYITAIPSWANAKRPSVSVPKTVGVVSSMMTTLFTAVAILGGMTYKIPENSTMIQVINTSPDSTTLSQIAGYTFPIVALITSIPINIIVIRYHARTLSFPIISADGADAESLASMELAAGGFAVDESATTSYTAGQKMKSKDINEKLHDIENDRSANSSTTSSSLVLSKSSIGAEGNYQGSGQEMTIEKVQYPTQTDTEANSALTVASAEMIEAIGEERLG</sequence>
<evidence type="ECO:0000256" key="6">
    <source>
        <dbReference type="SAM" id="Phobius"/>
    </source>
</evidence>
<dbReference type="PANTHER" id="PTHR16189">
    <property type="entry name" value="TRANSMEMBRANE PROTEIN 104-RELATED"/>
    <property type="match status" value="1"/>
</dbReference>
<evidence type="ECO:0000259" key="7">
    <source>
        <dbReference type="Pfam" id="PF01490"/>
    </source>
</evidence>
<evidence type="ECO:0000256" key="2">
    <source>
        <dbReference type="ARBA" id="ARBA00022692"/>
    </source>
</evidence>
<feature type="transmembrane region" description="Helical" evidence="6">
    <location>
        <begin position="305"/>
        <end position="326"/>
    </location>
</feature>
<feature type="compositionally biased region" description="Polar residues" evidence="5">
    <location>
        <begin position="1"/>
        <end position="14"/>
    </location>
</feature>
<evidence type="ECO:0000256" key="5">
    <source>
        <dbReference type="SAM" id="MobiDB-lite"/>
    </source>
</evidence>
<evidence type="ECO:0000256" key="1">
    <source>
        <dbReference type="ARBA" id="ARBA00004370"/>
    </source>
</evidence>
<feature type="transmembrane region" description="Helical" evidence="6">
    <location>
        <begin position="63"/>
        <end position="85"/>
    </location>
</feature>
<dbReference type="PANTHER" id="PTHR16189:SF3">
    <property type="entry name" value="AMINO ACID TRANSPORTER TRANSMEMBRANE DOMAIN-CONTAINING PROTEIN"/>
    <property type="match status" value="1"/>
</dbReference>
<feature type="region of interest" description="Disordered" evidence="5">
    <location>
        <begin position="1"/>
        <end position="42"/>
    </location>
</feature>
<evidence type="ECO:0000256" key="3">
    <source>
        <dbReference type="ARBA" id="ARBA00022989"/>
    </source>
</evidence>
<feature type="transmembrane region" description="Helical" evidence="6">
    <location>
        <begin position="205"/>
        <end position="223"/>
    </location>
</feature>
<evidence type="ECO:0000313" key="9">
    <source>
        <dbReference type="Proteomes" id="UP000780801"/>
    </source>
</evidence>
<feature type="non-terminal residue" evidence="8">
    <location>
        <position position="504"/>
    </location>
</feature>
<feature type="transmembrane region" description="Helical" evidence="6">
    <location>
        <begin position="235"/>
        <end position="257"/>
    </location>
</feature>
<reference evidence="8" key="1">
    <citation type="journal article" date="2020" name="Fungal Divers.">
        <title>Resolving the Mortierellaceae phylogeny through synthesis of multi-gene phylogenetics and phylogenomics.</title>
        <authorList>
            <person name="Vandepol N."/>
            <person name="Liber J."/>
            <person name="Desiro A."/>
            <person name="Na H."/>
            <person name="Kennedy M."/>
            <person name="Barry K."/>
            <person name="Grigoriev I.V."/>
            <person name="Miller A.N."/>
            <person name="O'Donnell K."/>
            <person name="Stajich J.E."/>
            <person name="Bonito G."/>
        </authorList>
    </citation>
    <scope>NUCLEOTIDE SEQUENCE</scope>
    <source>
        <strain evidence="8">KOD1015</strain>
    </source>
</reference>
<dbReference type="InterPro" id="IPR013057">
    <property type="entry name" value="AA_transpt_TM"/>
</dbReference>
<feature type="domain" description="Amino acid transporter transmembrane" evidence="7">
    <location>
        <begin position="59"/>
        <end position="384"/>
    </location>
</feature>
<feature type="transmembrane region" description="Helical" evidence="6">
    <location>
        <begin position="352"/>
        <end position="373"/>
    </location>
</feature>
<keyword evidence="3 6" id="KW-1133">Transmembrane helix</keyword>
<comment type="caution">
    <text evidence="8">The sequence shown here is derived from an EMBL/GenBank/DDBJ whole genome shotgun (WGS) entry which is preliminary data.</text>
</comment>